<dbReference type="EMBL" id="CADCUX010000751">
    <property type="protein sequence ID" value="CAA9443346.1"/>
    <property type="molecule type" value="Genomic_DNA"/>
</dbReference>
<feature type="non-terminal residue" evidence="2">
    <location>
        <position position="1"/>
    </location>
</feature>
<proteinExistence type="predicted"/>
<feature type="non-terminal residue" evidence="2">
    <location>
        <position position="351"/>
    </location>
</feature>
<feature type="region of interest" description="Disordered" evidence="1">
    <location>
        <begin position="144"/>
        <end position="205"/>
    </location>
</feature>
<accession>A0A6J4QPG6</accession>
<name>A0A6J4QPG6_9BURK</name>
<dbReference type="AlphaFoldDB" id="A0A6J4QPG6"/>
<evidence type="ECO:0000313" key="2">
    <source>
        <dbReference type="EMBL" id="CAA9443346.1"/>
    </source>
</evidence>
<gene>
    <name evidence="2" type="ORF">AVDCRST_MAG51-3456</name>
</gene>
<sequence length="351" mass="35078">AGPRRAHGFAAGAGRCADRPSLAAGQEPVAAGAVERPARLRGRCPARGVECLGAQLRTAAQRTGRALSGRAPALDRIACGAAPVDAAAAAAVSHRTAAGNRGRAAHRLLRADAGGLAAADCAPCGAVVPAAGRPCIAQALVQPPGDGDVGRGARRAARPRDRLAGRSARCTDPADPGFGAGEADGARRQQQDRAAGLRGQQRAPLPQRRQLVAAAGCGAGCVVAGHQGVGTRQPAAAPGDAVEQPAHGVLPRRAAGRPGRRVWAARRAGGAAHAGAFDRRGQGEHPVWHAGLAGFQWTDAAAAAPGAGAGHGRRDRGRRARRLLRGLGSRGRRAGGAAEATVAPVGVVAAL</sequence>
<evidence type="ECO:0000256" key="1">
    <source>
        <dbReference type="SAM" id="MobiDB-lite"/>
    </source>
</evidence>
<protein>
    <submittedName>
        <fullName evidence="2">GH102</fullName>
    </submittedName>
</protein>
<organism evidence="2">
    <name type="scientific">uncultured Ramlibacter sp</name>
    <dbReference type="NCBI Taxonomy" id="260755"/>
    <lineage>
        <taxon>Bacteria</taxon>
        <taxon>Pseudomonadati</taxon>
        <taxon>Pseudomonadota</taxon>
        <taxon>Betaproteobacteria</taxon>
        <taxon>Burkholderiales</taxon>
        <taxon>Comamonadaceae</taxon>
        <taxon>Ramlibacter</taxon>
        <taxon>environmental samples</taxon>
    </lineage>
</organism>
<reference evidence="2" key="1">
    <citation type="submission" date="2020-02" db="EMBL/GenBank/DDBJ databases">
        <authorList>
            <person name="Meier V. D."/>
        </authorList>
    </citation>
    <scope>NUCLEOTIDE SEQUENCE</scope>
    <source>
        <strain evidence="2">AVDCRST_MAG51</strain>
    </source>
</reference>